<dbReference type="Pfam" id="PF11174">
    <property type="entry name" value="DUF2970"/>
    <property type="match status" value="1"/>
</dbReference>
<evidence type="ECO:0000313" key="3">
    <source>
        <dbReference type="Proteomes" id="UP001257914"/>
    </source>
</evidence>
<dbReference type="EMBL" id="JAWCUA010000010">
    <property type="protein sequence ID" value="MDU0113901.1"/>
    <property type="molecule type" value="Genomic_DNA"/>
</dbReference>
<evidence type="ECO:0000313" key="2">
    <source>
        <dbReference type="EMBL" id="MDU0113901.1"/>
    </source>
</evidence>
<keyword evidence="3" id="KW-1185">Reference proteome</keyword>
<dbReference type="InterPro" id="IPR021344">
    <property type="entry name" value="DUF2970"/>
</dbReference>
<proteinExistence type="predicted"/>
<evidence type="ECO:0000256" key="1">
    <source>
        <dbReference type="SAM" id="Phobius"/>
    </source>
</evidence>
<sequence length="63" mass="6805">MSKINVFINAFKSAFSALLGVQNSNNHKQDFESETPFPFILAGVILVIGFILILVAIVSAVLP</sequence>
<protein>
    <submittedName>
        <fullName evidence="2">DUF2970 domain-containing protein</fullName>
    </submittedName>
</protein>
<reference evidence="2 3" key="1">
    <citation type="submission" date="2023-10" db="EMBL/GenBank/DDBJ databases">
        <title>Psychrosphaera aquimaarina strain SW33 isolated from seawater.</title>
        <authorList>
            <person name="Bayburt H."/>
            <person name="Kim J.M."/>
            <person name="Choi B.J."/>
            <person name="Jeon C.O."/>
        </authorList>
    </citation>
    <scope>NUCLEOTIDE SEQUENCE [LARGE SCALE GENOMIC DNA]</scope>
    <source>
        <strain evidence="2 3">KCTC 52743</strain>
    </source>
</reference>
<keyword evidence="1" id="KW-1133">Transmembrane helix</keyword>
<dbReference type="RefSeq" id="WP_216056272.1">
    <property type="nucleotide sequence ID" value="NZ_JAWCUA010000010.1"/>
</dbReference>
<gene>
    <name evidence="2" type="ORF">RT723_13010</name>
</gene>
<organism evidence="2 3">
    <name type="scientific">Psychrosphaera aquimarina</name>
    <dbReference type="NCBI Taxonomy" id="2044854"/>
    <lineage>
        <taxon>Bacteria</taxon>
        <taxon>Pseudomonadati</taxon>
        <taxon>Pseudomonadota</taxon>
        <taxon>Gammaproteobacteria</taxon>
        <taxon>Alteromonadales</taxon>
        <taxon>Pseudoalteromonadaceae</taxon>
        <taxon>Psychrosphaera</taxon>
    </lineage>
</organism>
<dbReference type="Proteomes" id="UP001257914">
    <property type="component" value="Unassembled WGS sequence"/>
</dbReference>
<keyword evidence="1" id="KW-0812">Transmembrane</keyword>
<name>A0ABU3R2J5_9GAMM</name>
<comment type="caution">
    <text evidence="2">The sequence shown here is derived from an EMBL/GenBank/DDBJ whole genome shotgun (WGS) entry which is preliminary data.</text>
</comment>
<keyword evidence="1" id="KW-0472">Membrane</keyword>
<accession>A0ABU3R2J5</accession>
<feature type="transmembrane region" description="Helical" evidence="1">
    <location>
        <begin position="39"/>
        <end position="62"/>
    </location>
</feature>